<evidence type="ECO:0000256" key="7">
    <source>
        <dbReference type="RuleBase" id="RU003346"/>
    </source>
</evidence>
<feature type="transmembrane region" description="Helical" evidence="8">
    <location>
        <begin position="280"/>
        <end position="301"/>
    </location>
</feature>
<feature type="transmembrane region" description="Helical" evidence="8">
    <location>
        <begin position="194"/>
        <end position="212"/>
    </location>
</feature>
<dbReference type="OrthoDB" id="4540492at2759"/>
<comment type="similarity">
    <text evidence="7">Belongs to the major facilitator superfamily. Sugar transporter (TC 2.A.1.1) family.</text>
</comment>
<evidence type="ECO:0000256" key="3">
    <source>
        <dbReference type="ARBA" id="ARBA00022475"/>
    </source>
</evidence>
<protein>
    <submittedName>
        <fullName evidence="10">Glucose transporter type 1-like protein</fullName>
    </submittedName>
</protein>
<evidence type="ECO:0000256" key="5">
    <source>
        <dbReference type="ARBA" id="ARBA00022989"/>
    </source>
</evidence>
<evidence type="ECO:0000256" key="6">
    <source>
        <dbReference type="ARBA" id="ARBA00023136"/>
    </source>
</evidence>
<keyword evidence="6 8" id="KW-0472">Membrane</keyword>
<dbReference type="PROSITE" id="PS00216">
    <property type="entry name" value="SUGAR_TRANSPORT_1"/>
    <property type="match status" value="1"/>
</dbReference>
<dbReference type="PANTHER" id="PTHR23503">
    <property type="entry name" value="SOLUTE CARRIER FAMILY 2"/>
    <property type="match status" value="1"/>
</dbReference>
<evidence type="ECO:0000256" key="4">
    <source>
        <dbReference type="ARBA" id="ARBA00022692"/>
    </source>
</evidence>
<reference evidence="10 11" key="1">
    <citation type="journal article" date="2018" name="Gigascience">
        <title>Genomes of trombidid mites reveal novel predicted allergens and laterally-transferred genes associated with secondary metabolism.</title>
        <authorList>
            <person name="Dong X."/>
            <person name="Chaisiri K."/>
            <person name="Xia D."/>
            <person name="Armstrong S.D."/>
            <person name="Fang Y."/>
            <person name="Donnelly M.J."/>
            <person name="Kadowaki T."/>
            <person name="McGarry J.W."/>
            <person name="Darby A.C."/>
            <person name="Makepeace B.L."/>
        </authorList>
    </citation>
    <scope>NUCLEOTIDE SEQUENCE [LARGE SCALE GENOMIC DNA]</scope>
    <source>
        <strain evidence="10">UoL-UT</strain>
    </source>
</reference>
<dbReference type="PROSITE" id="PS50850">
    <property type="entry name" value="MFS"/>
    <property type="match status" value="1"/>
</dbReference>
<feature type="transmembrane region" description="Helical" evidence="8">
    <location>
        <begin position="164"/>
        <end position="188"/>
    </location>
</feature>
<dbReference type="EMBL" id="NCKV01004082">
    <property type="protein sequence ID" value="RWS25070.1"/>
    <property type="molecule type" value="Genomic_DNA"/>
</dbReference>
<accession>A0A443SC49</accession>
<evidence type="ECO:0000313" key="10">
    <source>
        <dbReference type="EMBL" id="RWS25070.1"/>
    </source>
</evidence>
<feature type="transmembrane region" description="Helical" evidence="8">
    <location>
        <begin position="68"/>
        <end position="87"/>
    </location>
</feature>
<dbReference type="GO" id="GO:1990539">
    <property type="term" value="P:fructose import across plasma membrane"/>
    <property type="evidence" value="ECO:0007669"/>
    <property type="project" value="UniProtKB-ARBA"/>
</dbReference>
<comment type="caution">
    <text evidence="10">The sequence shown here is derived from an EMBL/GenBank/DDBJ whole genome shotgun (WGS) entry which is preliminary data.</text>
</comment>
<keyword evidence="11" id="KW-1185">Reference proteome</keyword>
<dbReference type="NCBIfam" id="TIGR00879">
    <property type="entry name" value="SP"/>
    <property type="match status" value="1"/>
</dbReference>
<proteinExistence type="inferred from homology"/>
<keyword evidence="10" id="KW-0762">Sugar transport</keyword>
<dbReference type="PRINTS" id="PR00171">
    <property type="entry name" value="SUGRTRNSPORT"/>
</dbReference>
<dbReference type="InterPro" id="IPR005828">
    <property type="entry name" value="MFS_sugar_transport-like"/>
</dbReference>
<organism evidence="10 11">
    <name type="scientific">Leptotrombidium deliense</name>
    <dbReference type="NCBI Taxonomy" id="299467"/>
    <lineage>
        <taxon>Eukaryota</taxon>
        <taxon>Metazoa</taxon>
        <taxon>Ecdysozoa</taxon>
        <taxon>Arthropoda</taxon>
        <taxon>Chelicerata</taxon>
        <taxon>Arachnida</taxon>
        <taxon>Acari</taxon>
        <taxon>Acariformes</taxon>
        <taxon>Trombidiformes</taxon>
        <taxon>Prostigmata</taxon>
        <taxon>Anystina</taxon>
        <taxon>Parasitengona</taxon>
        <taxon>Trombiculoidea</taxon>
        <taxon>Trombiculidae</taxon>
        <taxon>Leptotrombidium</taxon>
    </lineage>
</organism>
<dbReference type="AlphaFoldDB" id="A0A443SC49"/>
<dbReference type="InterPro" id="IPR020846">
    <property type="entry name" value="MFS_dom"/>
</dbReference>
<dbReference type="PANTHER" id="PTHR23503:SF128">
    <property type="entry name" value="GLUCOSE TRANSPORTER TYPE 1"/>
    <property type="match status" value="1"/>
</dbReference>
<feature type="transmembrane region" description="Helical" evidence="8">
    <location>
        <begin position="321"/>
        <end position="338"/>
    </location>
</feature>
<sequence length="528" mass="58344">ILKEFIANVYRSKTGNFLSPELSDLIWSITVAIFAVGGMIGGIAGGAIADWCGRKATKHKQEEAKKHFVDNILIVCVAFSLSFTLFAKLTNSLVSLSQIRKCGLLLNNAIAILGATLMSSSQLFRSIECLILGRFFIGLNCGLNTALVPMYLSEIAPMTLRGALGTVSQLGIVIGLLLSQILGLPVILGTNEGWPFLLGVAFIPAVLQLLLLPMCPESPRYLLISKGRVNEARFALQRLRCSSEVEDDIEEMRVEDRSQQHETGLTMWQIIRNKQLQTPLMIGIVMQLSQQLSGINAILYYSTKIFEDAGMDEEPAKIGTIGVGAVMLIMTLVSIPLMDKAGRRTLHLYGLGGMFITSIFLTISLLVRFIYHGMAYMSVVSALAFVVFFAVGPGSIPWLITAELFSQGPRPAAISIAVLVNWSTNFVVGLGFPLMQRMMENYSFLPFTGFLAIFWTFTYHKVPETKNRTFEEIAALFRRDEYIDTSSAQIARNSFQSVDNSYDTKTLESCRLIEPEPSSSCCSVRFIR</sequence>
<dbReference type="Gene3D" id="1.20.1250.20">
    <property type="entry name" value="MFS general substrate transporter like domains"/>
    <property type="match status" value="2"/>
</dbReference>
<evidence type="ECO:0000256" key="1">
    <source>
        <dbReference type="ARBA" id="ARBA00004651"/>
    </source>
</evidence>
<gene>
    <name evidence="10" type="ORF">B4U80_07051</name>
</gene>
<dbReference type="InterPro" id="IPR005829">
    <property type="entry name" value="Sugar_transporter_CS"/>
</dbReference>
<evidence type="ECO:0000313" key="11">
    <source>
        <dbReference type="Proteomes" id="UP000288716"/>
    </source>
</evidence>
<dbReference type="PROSITE" id="PS00217">
    <property type="entry name" value="SUGAR_TRANSPORT_2"/>
    <property type="match status" value="1"/>
</dbReference>
<evidence type="ECO:0000256" key="8">
    <source>
        <dbReference type="SAM" id="Phobius"/>
    </source>
</evidence>
<keyword evidence="4 8" id="KW-0812">Transmembrane</keyword>
<feature type="domain" description="Major facilitator superfamily (MFS) profile" evidence="9">
    <location>
        <begin position="1"/>
        <end position="466"/>
    </location>
</feature>
<feature type="transmembrane region" description="Helical" evidence="8">
    <location>
        <begin position="441"/>
        <end position="459"/>
    </location>
</feature>
<evidence type="ECO:0000259" key="9">
    <source>
        <dbReference type="PROSITE" id="PS50850"/>
    </source>
</evidence>
<keyword evidence="2 7" id="KW-0813">Transport</keyword>
<dbReference type="GO" id="GO:0005353">
    <property type="term" value="F:fructose transmembrane transporter activity"/>
    <property type="evidence" value="ECO:0007669"/>
    <property type="project" value="UniProtKB-ARBA"/>
</dbReference>
<feature type="transmembrane region" description="Helical" evidence="8">
    <location>
        <begin position="25"/>
        <end position="48"/>
    </location>
</feature>
<name>A0A443SC49_9ACAR</name>
<feature type="non-terminal residue" evidence="10">
    <location>
        <position position="1"/>
    </location>
</feature>
<feature type="transmembrane region" description="Helical" evidence="8">
    <location>
        <begin position="350"/>
        <end position="371"/>
    </location>
</feature>
<dbReference type="InterPro" id="IPR045263">
    <property type="entry name" value="GLUT"/>
</dbReference>
<feature type="transmembrane region" description="Helical" evidence="8">
    <location>
        <begin position="377"/>
        <end position="400"/>
    </location>
</feature>
<dbReference type="InterPro" id="IPR036259">
    <property type="entry name" value="MFS_trans_sf"/>
</dbReference>
<dbReference type="Pfam" id="PF00083">
    <property type="entry name" value="Sugar_tr"/>
    <property type="match status" value="2"/>
</dbReference>
<dbReference type="FunFam" id="1.20.1250.20:FF:001511">
    <property type="entry name" value="Solute carrier family 2, facilitated glucose transporter member 5"/>
    <property type="match status" value="1"/>
</dbReference>
<keyword evidence="3" id="KW-1003">Cell membrane</keyword>
<feature type="transmembrane region" description="Helical" evidence="8">
    <location>
        <begin position="131"/>
        <end position="152"/>
    </location>
</feature>
<dbReference type="STRING" id="299467.A0A443SC49"/>
<dbReference type="SUPFAM" id="SSF103473">
    <property type="entry name" value="MFS general substrate transporter"/>
    <property type="match status" value="1"/>
</dbReference>
<dbReference type="Proteomes" id="UP000288716">
    <property type="component" value="Unassembled WGS sequence"/>
</dbReference>
<dbReference type="VEuPathDB" id="VectorBase:LDEU006970"/>
<dbReference type="GO" id="GO:0005886">
    <property type="term" value="C:plasma membrane"/>
    <property type="evidence" value="ECO:0007669"/>
    <property type="project" value="UniProtKB-SubCell"/>
</dbReference>
<feature type="transmembrane region" description="Helical" evidence="8">
    <location>
        <begin position="412"/>
        <end position="435"/>
    </location>
</feature>
<keyword evidence="5 8" id="KW-1133">Transmembrane helix</keyword>
<dbReference type="InterPro" id="IPR003663">
    <property type="entry name" value="Sugar/inositol_transpt"/>
</dbReference>
<comment type="subcellular location">
    <subcellularLocation>
        <location evidence="1">Cell membrane</location>
        <topology evidence="1">Multi-pass membrane protein</topology>
    </subcellularLocation>
</comment>
<evidence type="ECO:0000256" key="2">
    <source>
        <dbReference type="ARBA" id="ARBA00022448"/>
    </source>
</evidence>